<dbReference type="SUPFAM" id="SSF47413">
    <property type="entry name" value="lambda repressor-like DNA-binding domains"/>
    <property type="match status" value="1"/>
</dbReference>
<accession>A0A811Y0F4</accession>
<keyword evidence="2" id="KW-0597">Phosphoprotein</keyword>
<name>A0A811Y0F4_NYCPR</name>
<feature type="region of interest" description="Disordered" evidence="6">
    <location>
        <begin position="69"/>
        <end position="103"/>
    </location>
</feature>
<dbReference type="InterPro" id="IPR010982">
    <property type="entry name" value="Lambda_DNA-bd_dom_sf"/>
</dbReference>
<dbReference type="GO" id="GO:0000978">
    <property type="term" value="F:RNA polymerase II cis-regulatory region sequence-specific DNA binding"/>
    <property type="evidence" value="ECO:0007669"/>
    <property type="project" value="TreeGrafter"/>
</dbReference>
<evidence type="ECO:0000313" key="8">
    <source>
        <dbReference type="EMBL" id="CAD7670663.1"/>
    </source>
</evidence>
<feature type="domain" description="POU-specific" evidence="7">
    <location>
        <begin position="108"/>
        <end position="171"/>
    </location>
</feature>
<organism evidence="8 9">
    <name type="scientific">Nyctereutes procyonoides</name>
    <name type="common">Raccoon dog</name>
    <name type="synonym">Canis procyonoides</name>
    <dbReference type="NCBI Taxonomy" id="34880"/>
    <lineage>
        <taxon>Eukaryota</taxon>
        <taxon>Metazoa</taxon>
        <taxon>Chordata</taxon>
        <taxon>Craniata</taxon>
        <taxon>Vertebrata</taxon>
        <taxon>Euteleostomi</taxon>
        <taxon>Mammalia</taxon>
        <taxon>Eutheria</taxon>
        <taxon>Laurasiatheria</taxon>
        <taxon>Carnivora</taxon>
        <taxon>Caniformia</taxon>
        <taxon>Canidae</taxon>
        <taxon>Nyctereutes</taxon>
    </lineage>
</organism>
<dbReference type="Proteomes" id="UP000645828">
    <property type="component" value="Unassembled WGS sequence"/>
</dbReference>
<evidence type="ECO:0000256" key="4">
    <source>
        <dbReference type="ARBA" id="ARBA00023155"/>
    </source>
</evidence>
<dbReference type="GO" id="GO:0000981">
    <property type="term" value="F:DNA-binding transcription factor activity, RNA polymerase II-specific"/>
    <property type="evidence" value="ECO:0007669"/>
    <property type="project" value="TreeGrafter"/>
</dbReference>
<sequence length="258" mass="27327">MAGHQASNLACSPLSGGGDNEPGRSEPGWVDPPPDGSGIRPGVEPGTEVWGISLMAYCGPQVGVGLVPQSGLEGNQGAKQRAQVETDSEGASPTPAQPSATTLGAVKPTSNLCRKTETICQCLKQKRITLGYTQAHVGSPWGVFFRKALQLSFKNTCKLWPLLQKWVGEADNNKNLQEICKAETLNQVRGNLENTCLQCLTPTLQPINHNAQQLGGTRVPFGYGAPHFTALYFSVPLPESEAFPSVSVTTLGSPMGSN</sequence>
<evidence type="ECO:0000259" key="7">
    <source>
        <dbReference type="PROSITE" id="PS51179"/>
    </source>
</evidence>
<dbReference type="SMART" id="SM00352">
    <property type="entry name" value="POU"/>
    <property type="match status" value="1"/>
</dbReference>
<protein>
    <submittedName>
        <fullName evidence="8">(raccoon dog) hypothetical protein</fullName>
    </submittedName>
</protein>
<evidence type="ECO:0000256" key="3">
    <source>
        <dbReference type="ARBA" id="ARBA00023125"/>
    </source>
</evidence>
<evidence type="ECO:0000256" key="1">
    <source>
        <dbReference type="ARBA" id="ARBA00004123"/>
    </source>
</evidence>
<dbReference type="Pfam" id="PF00157">
    <property type="entry name" value="Pou"/>
    <property type="match status" value="1"/>
</dbReference>
<evidence type="ECO:0000256" key="5">
    <source>
        <dbReference type="ARBA" id="ARBA00023242"/>
    </source>
</evidence>
<keyword evidence="9" id="KW-1185">Reference proteome</keyword>
<gene>
    <name evidence="8" type="ORF">NYPRO_LOCUS3458</name>
</gene>
<dbReference type="PANTHER" id="PTHR11636:SF86">
    <property type="entry name" value="POU DOMAIN, CLASS 5, TRANSCRIPTION FACTOR 1-RELATED"/>
    <property type="match status" value="1"/>
</dbReference>
<evidence type="ECO:0000256" key="2">
    <source>
        <dbReference type="ARBA" id="ARBA00022553"/>
    </source>
</evidence>
<keyword evidence="3" id="KW-0238">DNA-binding</keyword>
<dbReference type="EMBL" id="CAJHUB010000659">
    <property type="protein sequence ID" value="CAD7670663.1"/>
    <property type="molecule type" value="Genomic_DNA"/>
</dbReference>
<comment type="subcellular location">
    <subcellularLocation>
        <location evidence="1">Nucleus</location>
    </subcellularLocation>
</comment>
<evidence type="ECO:0000313" key="9">
    <source>
        <dbReference type="Proteomes" id="UP000645828"/>
    </source>
</evidence>
<evidence type="ECO:0000256" key="6">
    <source>
        <dbReference type="SAM" id="MobiDB-lite"/>
    </source>
</evidence>
<keyword evidence="5" id="KW-0539">Nucleus</keyword>
<keyword evidence="4" id="KW-0371">Homeobox</keyword>
<proteinExistence type="predicted"/>
<feature type="region of interest" description="Disordered" evidence="6">
    <location>
        <begin position="1"/>
        <end position="45"/>
    </location>
</feature>
<dbReference type="GO" id="GO:0005634">
    <property type="term" value="C:nucleus"/>
    <property type="evidence" value="ECO:0007669"/>
    <property type="project" value="UniProtKB-SubCell"/>
</dbReference>
<dbReference type="InterPro" id="IPR050255">
    <property type="entry name" value="POU_domain_TF"/>
</dbReference>
<dbReference type="PROSITE" id="PS51179">
    <property type="entry name" value="POU_3"/>
    <property type="match status" value="1"/>
</dbReference>
<dbReference type="InterPro" id="IPR000327">
    <property type="entry name" value="POU_dom"/>
</dbReference>
<dbReference type="AlphaFoldDB" id="A0A811Y0F4"/>
<dbReference type="Gene3D" id="1.10.260.40">
    <property type="entry name" value="lambda repressor-like DNA-binding domains"/>
    <property type="match status" value="1"/>
</dbReference>
<dbReference type="PANTHER" id="PTHR11636">
    <property type="entry name" value="POU DOMAIN"/>
    <property type="match status" value="1"/>
</dbReference>
<comment type="caution">
    <text evidence="8">The sequence shown here is derived from an EMBL/GenBank/DDBJ whole genome shotgun (WGS) entry which is preliminary data.</text>
</comment>
<reference evidence="8" key="1">
    <citation type="submission" date="2020-12" db="EMBL/GenBank/DDBJ databases">
        <authorList>
            <consortium name="Molecular Ecology Group"/>
        </authorList>
    </citation>
    <scope>NUCLEOTIDE SEQUENCE</scope>
    <source>
        <strain evidence="8">TBG_1078</strain>
    </source>
</reference>
<feature type="compositionally biased region" description="Polar residues" evidence="6">
    <location>
        <begin position="1"/>
        <end position="10"/>
    </location>
</feature>